<dbReference type="InterPro" id="IPR023100">
    <property type="entry name" value="D-aminoacylase_insert_dom_sf"/>
</dbReference>
<dbReference type="InterPro" id="IPR011059">
    <property type="entry name" value="Metal-dep_hydrolase_composite"/>
</dbReference>
<dbReference type="InterPro" id="IPR032466">
    <property type="entry name" value="Metal_Hydrolase"/>
</dbReference>
<dbReference type="InterPro" id="IPR050378">
    <property type="entry name" value="Metallo-dep_Hydrolases_sf"/>
</dbReference>
<dbReference type="PANTHER" id="PTHR11647:SF1">
    <property type="entry name" value="COLLAPSIN RESPONSE MEDIATOR PROTEIN"/>
    <property type="match status" value="1"/>
</dbReference>
<reference evidence="1 2" key="1">
    <citation type="submission" date="2019-03" db="EMBL/GenBank/DDBJ databases">
        <title>Draft genome of Gammaproteobacteria bacterium LSUCC0057, a member of the SAR92 clade.</title>
        <authorList>
            <person name="Lanclos V.C."/>
            <person name="Doiron C."/>
            <person name="Henson M.W."/>
            <person name="Thrash J.C."/>
        </authorList>
    </citation>
    <scope>NUCLEOTIDE SEQUENCE [LARGE SCALE GENOMIC DNA]</scope>
    <source>
        <strain evidence="1 2">LSUCC0057</strain>
    </source>
</reference>
<dbReference type="SUPFAM" id="SSF51556">
    <property type="entry name" value="Metallo-dependent hydrolases"/>
    <property type="match status" value="1"/>
</dbReference>
<dbReference type="GO" id="GO:0016811">
    <property type="term" value="F:hydrolase activity, acting on carbon-nitrogen (but not peptide) bonds, in linear amides"/>
    <property type="evidence" value="ECO:0007669"/>
    <property type="project" value="InterPro"/>
</dbReference>
<accession>A0A4Y8UIF6</accession>
<evidence type="ECO:0000313" key="1">
    <source>
        <dbReference type="EMBL" id="TFH67604.1"/>
    </source>
</evidence>
<proteinExistence type="predicted"/>
<dbReference type="NCBIfam" id="NF006560">
    <property type="entry name" value="PRK09061.1"/>
    <property type="match status" value="1"/>
</dbReference>
<gene>
    <name evidence="1" type="ORF">E3W66_08460</name>
</gene>
<dbReference type="Proteomes" id="UP000298133">
    <property type="component" value="Unassembled WGS sequence"/>
</dbReference>
<protein>
    <submittedName>
        <fullName evidence="1">D-glutamate deacylase</fullName>
    </submittedName>
</protein>
<dbReference type="OrthoDB" id="9766983at2"/>
<dbReference type="SUPFAM" id="SSF51338">
    <property type="entry name" value="Composite domain of metallo-dependent hydrolases"/>
    <property type="match status" value="1"/>
</dbReference>
<dbReference type="PANTHER" id="PTHR11647">
    <property type="entry name" value="HYDRANTOINASE/DIHYDROPYRIMIDINASE FAMILY MEMBER"/>
    <property type="match status" value="1"/>
</dbReference>
<dbReference type="EMBL" id="SPIA01000003">
    <property type="protein sequence ID" value="TFH67604.1"/>
    <property type="molecule type" value="Genomic_DNA"/>
</dbReference>
<dbReference type="Gene3D" id="3.20.20.140">
    <property type="entry name" value="Metal-dependent hydrolases"/>
    <property type="match status" value="1"/>
</dbReference>
<dbReference type="AlphaFoldDB" id="A0A4Y8UIF6"/>
<evidence type="ECO:0000313" key="2">
    <source>
        <dbReference type="Proteomes" id="UP000298133"/>
    </source>
</evidence>
<keyword evidence="2" id="KW-1185">Reference proteome</keyword>
<comment type="caution">
    <text evidence="1">The sequence shown here is derived from an EMBL/GenBank/DDBJ whole genome shotgun (WGS) entry which is preliminary data.</text>
</comment>
<name>A0A4Y8UIF6_9GAMM</name>
<organism evidence="1 2">
    <name type="scientific">Gammaproteobacteria bacterium LSUCC0057</name>
    <dbReference type="NCBI Taxonomy" id="2559237"/>
    <lineage>
        <taxon>Bacteria</taxon>
        <taxon>Pseudomonadati</taxon>
        <taxon>Pseudomonadota</taxon>
        <taxon>Gammaproteobacteria</taxon>
        <taxon>Cellvibrionales</taxon>
        <taxon>Porticoccaceae</taxon>
        <taxon>SAR92 clade</taxon>
    </lineage>
</organism>
<sequence length="488" mass="52900">MAVTTALAAVAEPHQGISHYPTVIANGRVIDPETGLDAVRNIAIADGKIVAISAQPLPAVHSYDAAGLVVAPGFIDLHSHSPTHFGQQLNLQDGITTQLDLEAGAFPISAYGDHFAGGAALHFGAAVGHAFVRMQVIEQQYQPYIFVGRRAGAMAGPSWQQPATAAQIAQMATLLQQGIDQGGLGIGVLLDYMTDAVNQAELTMLFDVAARNAVPLFIHVRRGDRGDPAGLLEVLAQAERSGAALYICHITHNAMGRIGEWLALLDAARSRGVEVATETLSYAAGGTSISADVFRKRDWRRLFDIDYSDVQWVATGEWLTESRWHYLQQHQPHGMVNHHYVKEAWLEQALAWPQMMVATDALPAFDRDLLTNPNIAGSFSRFLGHYVRERGLMSLAEGIARTSFLQAQWMQQVSSAFAAKGRIQVGADADIVVFDPQRIGAEADYGSPYRPSAGIRAVWVGGRQALDERGIILGRYAGQRLLGDRAQR</sequence>
<dbReference type="Gene3D" id="3.30.1490.130">
    <property type="entry name" value="D-aminoacylase. Domain 3"/>
    <property type="match status" value="1"/>
</dbReference>
<dbReference type="Gene3D" id="2.30.40.10">
    <property type="entry name" value="Urease, subunit C, domain 1"/>
    <property type="match status" value="1"/>
</dbReference>